<dbReference type="RefSeq" id="WP_128626202.1">
    <property type="nucleotide sequence ID" value="NZ_RKST01000006.1"/>
</dbReference>
<dbReference type="OrthoDB" id="9806521at2"/>
<protein>
    <submittedName>
        <fullName evidence="2">Glycosyltransferase family 2 protein</fullName>
    </submittedName>
</protein>
<reference evidence="2 3" key="1">
    <citation type="submission" date="2018-11" db="EMBL/GenBank/DDBJ databases">
        <title>Pseudaminobacter arsenicus sp. nov., an arsenic-resistant bacterium isolated from arsenic-rich aquifers.</title>
        <authorList>
            <person name="Mu Y."/>
        </authorList>
    </citation>
    <scope>NUCLEOTIDE SEQUENCE [LARGE SCALE GENOMIC DNA]</scope>
    <source>
        <strain evidence="2 3">CB3</strain>
    </source>
</reference>
<evidence type="ECO:0000313" key="3">
    <source>
        <dbReference type="Proteomes" id="UP000281647"/>
    </source>
</evidence>
<dbReference type="GO" id="GO:0016758">
    <property type="term" value="F:hexosyltransferase activity"/>
    <property type="evidence" value="ECO:0007669"/>
    <property type="project" value="UniProtKB-ARBA"/>
</dbReference>
<gene>
    <name evidence="2" type="ORF">EET67_06830</name>
</gene>
<dbReference type="Gene3D" id="3.90.550.10">
    <property type="entry name" value="Spore Coat Polysaccharide Biosynthesis Protein SpsA, Chain A"/>
    <property type="match status" value="1"/>
</dbReference>
<feature type="domain" description="Glycosyltransferase 2-like" evidence="1">
    <location>
        <begin position="10"/>
        <end position="172"/>
    </location>
</feature>
<dbReference type="AlphaFoldDB" id="A0A432V865"/>
<accession>A0A432V865</accession>
<evidence type="ECO:0000259" key="1">
    <source>
        <dbReference type="Pfam" id="PF00535"/>
    </source>
</evidence>
<dbReference type="CDD" id="cd00761">
    <property type="entry name" value="Glyco_tranf_GTA_type"/>
    <property type="match status" value="1"/>
</dbReference>
<name>A0A432V865_9HYPH</name>
<sequence length="319" mass="34694">MSPETGPDVSVVIAAFNAQDTLARAVDSALRQEGVAVEVVVIDDCSTDGTLEIARSFAPAAVRVVALERNRGPGGARNAGLEAARGRFVVVLDADDKMHPQRLTRMIGRAEEKSAQIAVDNIEVVQEEGGTSAAMFPHEMLEGMPELSLAGFIAANLMFEETFSFGYMKPIFERAFIERHGLRYDTGLRIGEDYIFLASALAEGGRCVVEPQALYAYHVRAGSISRVLELHHVEAMLEADAALMQRYRLEGAALAAQSRRTRSLERAASFLALVGHLKDRAALKALGTAWRDPAALRHLRMPIAARLSRLARPFAGQAR</sequence>
<dbReference type="Pfam" id="PF00535">
    <property type="entry name" value="Glycos_transf_2"/>
    <property type="match status" value="1"/>
</dbReference>
<dbReference type="EMBL" id="RKST01000006">
    <property type="protein sequence ID" value="RUM98349.1"/>
    <property type="molecule type" value="Genomic_DNA"/>
</dbReference>
<dbReference type="PANTHER" id="PTHR22916">
    <property type="entry name" value="GLYCOSYLTRANSFERASE"/>
    <property type="match status" value="1"/>
</dbReference>
<dbReference type="InterPro" id="IPR029044">
    <property type="entry name" value="Nucleotide-diphossugar_trans"/>
</dbReference>
<proteinExistence type="predicted"/>
<dbReference type="InterPro" id="IPR001173">
    <property type="entry name" value="Glyco_trans_2-like"/>
</dbReference>
<dbReference type="Proteomes" id="UP000281647">
    <property type="component" value="Unassembled WGS sequence"/>
</dbReference>
<organism evidence="2 3">
    <name type="scientific">Borborobacter arsenicus</name>
    <dbReference type="NCBI Taxonomy" id="1851146"/>
    <lineage>
        <taxon>Bacteria</taxon>
        <taxon>Pseudomonadati</taxon>
        <taxon>Pseudomonadota</taxon>
        <taxon>Alphaproteobacteria</taxon>
        <taxon>Hyphomicrobiales</taxon>
        <taxon>Phyllobacteriaceae</taxon>
        <taxon>Borborobacter</taxon>
    </lineage>
</organism>
<keyword evidence="2" id="KW-0808">Transferase</keyword>
<keyword evidence="3" id="KW-1185">Reference proteome</keyword>
<evidence type="ECO:0000313" key="2">
    <source>
        <dbReference type="EMBL" id="RUM98349.1"/>
    </source>
</evidence>
<dbReference type="SUPFAM" id="SSF53448">
    <property type="entry name" value="Nucleotide-diphospho-sugar transferases"/>
    <property type="match status" value="1"/>
</dbReference>
<comment type="caution">
    <text evidence="2">The sequence shown here is derived from an EMBL/GenBank/DDBJ whole genome shotgun (WGS) entry which is preliminary data.</text>
</comment>
<dbReference type="PANTHER" id="PTHR22916:SF3">
    <property type="entry name" value="UDP-GLCNAC:BETAGAL BETA-1,3-N-ACETYLGLUCOSAMINYLTRANSFERASE-LIKE PROTEIN 1"/>
    <property type="match status" value="1"/>
</dbReference>